<feature type="compositionally biased region" description="Low complexity" evidence="1">
    <location>
        <begin position="973"/>
        <end position="1003"/>
    </location>
</feature>
<comment type="caution">
    <text evidence="3">The sequence shown here is derived from an EMBL/GenBank/DDBJ whole genome shotgun (WGS) entry which is preliminary data.</text>
</comment>
<feature type="compositionally biased region" description="Polar residues" evidence="1">
    <location>
        <begin position="604"/>
        <end position="618"/>
    </location>
</feature>
<proteinExistence type="predicted"/>
<organism evidence="3 4">
    <name type="scientific">Carpinus fangiana</name>
    <dbReference type="NCBI Taxonomy" id="176857"/>
    <lineage>
        <taxon>Eukaryota</taxon>
        <taxon>Viridiplantae</taxon>
        <taxon>Streptophyta</taxon>
        <taxon>Embryophyta</taxon>
        <taxon>Tracheophyta</taxon>
        <taxon>Spermatophyta</taxon>
        <taxon>Magnoliopsida</taxon>
        <taxon>eudicotyledons</taxon>
        <taxon>Gunneridae</taxon>
        <taxon>Pentapetalae</taxon>
        <taxon>rosids</taxon>
        <taxon>fabids</taxon>
        <taxon>Fagales</taxon>
        <taxon>Betulaceae</taxon>
        <taxon>Carpinus</taxon>
    </lineage>
</organism>
<feature type="compositionally biased region" description="Basic and acidic residues" evidence="1">
    <location>
        <begin position="490"/>
        <end position="502"/>
    </location>
</feature>
<evidence type="ECO:0000313" key="3">
    <source>
        <dbReference type="EMBL" id="KAB8596087.1"/>
    </source>
</evidence>
<dbReference type="GO" id="GO:0003729">
    <property type="term" value="F:mRNA binding"/>
    <property type="evidence" value="ECO:0007669"/>
    <property type="project" value="TreeGrafter"/>
</dbReference>
<evidence type="ECO:0000313" key="4">
    <source>
        <dbReference type="Proteomes" id="UP000327013"/>
    </source>
</evidence>
<feature type="region of interest" description="Disordered" evidence="1">
    <location>
        <begin position="490"/>
        <end position="618"/>
    </location>
</feature>
<feature type="compositionally biased region" description="Polar residues" evidence="1">
    <location>
        <begin position="503"/>
        <end position="529"/>
    </location>
</feature>
<feature type="region of interest" description="Disordered" evidence="1">
    <location>
        <begin position="701"/>
        <end position="720"/>
    </location>
</feature>
<accession>A0A5N6L223</accession>
<feature type="region of interest" description="Disordered" evidence="1">
    <location>
        <begin position="1"/>
        <end position="71"/>
    </location>
</feature>
<dbReference type="PANTHER" id="PTHR12854">
    <property type="entry name" value="ATAXIN 2-RELATED"/>
    <property type="match status" value="1"/>
</dbReference>
<dbReference type="Pfam" id="PF14438">
    <property type="entry name" value="SM-ATX"/>
    <property type="match status" value="1"/>
</dbReference>
<gene>
    <name evidence="3" type="ORF">FH972_025796</name>
</gene>
<sequence>MASAAAASQAQRPPQSSAHPAAVATSSSSSQAPSAAAIVAGRSSKPATNGVTSPPHSKSPAPPAAHDSSLSSQHSHDRLLFLVANFVGCTATVTLASGDSFTGVFSAPSLDLPDLRYALKMARKVVNGSAQSTYAGVGEDHLMLFDVKDVVDLAVANVALDKVRAKPANGSSTSFRTDTDISGNLSRAERELTRWEPSAAGDLNNLSFGNAGDRNWDQFEANERLYNVKSDYNEEIYTTKIDRSDPSYRQRLAKADKLAREIEGTATTNIHQAEERGLADEGNRDVDEEERYSGVRRDLSSPQNRYTPPARRAPTAQTTVAGAPVDPAIISSQLARPDSQAKNGKPKDSSSPPKSASPVAKENNPPASSDNKSKPAPLEKLTSEKPGPNGHIAPIPLKTATGGGKAPPPTSSGANATQTVERDVLKSFKDFSANEKLRVQERQRANARKEKDIKLNDLKHWGMNFKLKNEVPSDMLGILAKDKQKQAEILEKNKRQALEKQQIDATKTSPAASVASQTTVSDTTANVPTAPNDRQAGRGTRNGPPNRAERSFQAQNVPSMPPPRQNQQPGNLGQRLQAQMQQNQQQQQQQQQQRAPPTGPAALDTNTQRAASMTPNSAVSTKFNPAAFEFRPNAAAASFSPSQQNRTTTTASPARVASFFGDKRPSGPRKSIRGGFNPVARMIKEGEQLEDAKKKSILKANGGIPHAYETNPRWPTTQENEDKKHWDCFPKQIAQMPPPLPVNGSGPYADQIPTHVQATSGPPQIQMPPQGQQQFQQFQQHRGNDHTFDNHRMHPSAYSSPQVRPQMMMQPSPMMGHAQPYGQPIQQFPMGGQPMYMRTPSQQFQGQHMATPMVQNHSGGAPYMNIPTPQGMPLYPPQFQFVPAQGPGGPGTFGSPRGAQMMVQQGSQQGQAPQFIMQGQPGQQVYMQHPQQMLRPGMMQQQQQQHSNYGSSHMMGQQFPNQQHRGDSFNRNQSFNGNQFPQQQQQQQQQQHQQQPAQISQGAPSGHQQMPAAAPATTTTTTTTTTSTSAIPTTTSQSPRLARLLLGQSISELFADSNAANRYAPKQSLQAMPTCSSCATVTTRVLLWAFVMSVH</sequence>
<feature type="region of interest" description="Disordered" evidence="1">
    <location>
        <begin position="263"/>
        <end position="421"/>
    </location>
</feature>
<feature type="region of interest" description="Disordered" evidence="1">
    <location>
        <begin position="934"/>
        <end position="1040"/>
    </location>
</feature>
<dbReference type="GO" id="GO:0034063">
    <property type="term" value="P:stress granule assembly"/>
    <property type="evidence" value="ECO:0007669"/>
    <property type="project" value="TreeGrafter"/>
</dbReference>
<dbReference type="InterPro" id="IPR045117">
    <property type="entry name" value="ATXN2-like"/>
</dbReference>
<name>A0A5N6L223_9ROSI</name>
<dbReference type="SMART" id="SM01272">
    <property type="entry name" value="LsmAD"/>
    <property type="match status" value="1"/>
</dbReference>
<dbReference type="EMBL" id="VIBQ01000070">
    <property type="protein sequence ID" value="KAB8596087.1"/>
    <property type="molecule type" value="Genomic_DNA"/>
</dbReference>
<feature type="compositionally biased region" description="Low complexity" evidence="1">
    <location>
        <begin position="349"/>
        <end position="361"/>
    </location>
</feature>
<dbReference type="PANTHER" id="PTHR12854:SF7">
    <property type="entry name" value="ATAXIN-2 HOMOLOG"/>
    <property type="match status" value="1"/>
</dbReference>
<dbReference type="InterPro" id="IPR025852">
    <property type="entry name" value="SM_dom_ATX"/>
</dbReference>
<feature type="domain" description="LsmAD" evidence="2">
    <location>
        <begin position="226"/>
        <end position="298"/>
    </location>
</feature>
<reference evidence="3 4" key="1">
    <citation type="submission" date="2019-06" db="EMBL/GenBank/DDBJ databases">
        <title>A chromosomal-level reference genome of Carpinus fangiana (Coryloideae, Betulaceae).</title>
        <authorList>
            <person name="Yang X."/>
            <person name="Wang Z."/>
            <person name="Zhang L."/>
            <person name="Hao G."/>
            <person name="Liu J."/>
            <person name="Yang Y."/>
        </authorList>
    </citation>
    <scope>NUCLEOTIDE SEQUENCE [LARGE SCALE GENOMIC DNA]</scope>
    <source>
        <strain evidence="3">Cfa_2016G</strain>
        <tissue evidence="3">Leaf</tissue>
    </source>
</reference>
<feature type="compositionally biased region" description="Low complexity" evidence="1">
    <location>
        <begin position="53"/>
        <end position="71"/>
    </location>
</feature>
<feature type="region of interest" description="Disordered" evidence="1">
    <location>
        <begin position="431"/>
        <end position="450"/>
    </location>
</feature>
<feature type="compositionally biased region" description="Polar residues" evidence="1">
    <location>
        <begin position="946"/>
        <end position="963"/>
    </location>
</feature>
<dbReference type="GO" id="GO:0010494">
    <property type="term" value="C:cytoplasmic stress granule"/>
    <property type="evidence" value="ECO:0007669"/>
    <property type="project" value="TreeGrafter"/>
</dbReference>
<protein>
    <recommendedName>
        <fullName evidence="2">LsmAD domain-containing protein</fullName>
    </recommendedName>
</protein>
<keyword evidence="4" id="KW-1185">Reference proteome</keyword>
<feature type="compositionally biased region" description="Low complexity" evidence="1">
    <location>
        <begin position="1"/>
        <end position="37"/>
    </location>
</feature>
<evidence type="ECO:0000256" key="1">
    <source>
        <dbReference type="SAM" id="MobiDB-lite"/>
    </source>
</evidence>
<dbReference type="Proteomes" id="UP000327013">
    <property type="component" value="Unassembled WGS sequence"/>
</dbReference>
<feature type="compositionally biased region" description="Basic and acidic residues" evidence="1">
    <location>
        <begin position="272"/>
        <end position="299"/>
    </location>
</feature>
<dbReference type="OrthoDB" id="548953at2759"/>
<feature type="compositionally biased region" description="Low complexity" evidence="1">
    <location>
        <begin position="574"/>
        <end position="593"/>
    </location>
</feature>
<feature type="compositionally biased region" description="Low complexity" evidence="1">
    <location>
        <begin position="934"/>
        <end position="945"/>
    </location>
</feature>
<evidence type="ECO:0000259" key="2">
    <source>
        <dbReference type="SMART" id="SM01272"/>
    </source>
</evidence>
<dbReference type="Pfam" id="PF06741">
    <property type="entry name" value="LsmAD"/>
    <property type="match status" value="1"/>
</dbReference>
<dbReference type="InterPro" id="IPR009604">
    <property type="entry name" value="LsmAD_domain"/>
</dbReference>
<dbReference type="AlphaFoldDB" id="A0A5N6L223"/>
<feature type="compositionally biased region" description="Low complexity" evidence="1">
    <location>
        <begin position="1011"/>
        <end position="1036"/>
    </location>
</feature>